<feature type="compositionally biased region" description="Pro residues" evidence="1">
    <location>
        <begin position="498"/>
        <end position="524"/>
    </location>
</feature>
<gene>
    <name evidence="3" type="ORF">SYNPS1DRAFT_26880</name>
</gene>
<feature type="compositionally biased region" description="Low complexity" evidence="1">
    <location>
        <begin position="667"/>
        <end position="676"/>
    </location>
</feature>
<feature type="compositionally biased region" description="Low complexity" evidence="1">
    <location>
        <begin position="777"/>
        <end position="801"/>
    </location>
</feature>
<evidence type="ECO:0000256" key="1">
    <source>
        <dbReference type="SAM" id="MobiDB-lite"/>
    </source>
</evidence>
<protein>
    <recommendedName>
        <fullName evidence="2">PH domain-containing protein</fullName>
    </recommendedName>
</protein>
<organism evidence="3 4">
    <name type="scientific">Syncephalis pseudoplumigaleata</name>
    <dbReference type="NCBI Taxonomy" id="1712513"/>
    <lineage>
        <taxon>Eukaryota</taxon>
        <taxon>Fungi</taxon>
        <taxon>Fungi incertae sedis</taxon>
        <taxon>Zoopagomycota</taxon>
        <taxon>Zoopagomycotina</taxon>
        <taxon>Zoopagomycetes</taxon>
        <taxon>Zoopagales</taxon>
        <taxon>Piptocephalidaceae</taxon>
        <taxon>Syncephalis</taxon>
    </lineage>
</organism>
<feature type="compositionally biased region" description="Low complexity" evidence="1">
    <location>
        <begin position="603"/>
        <end position="615"/>
    </location>
</feature>
<accession>A0A4P9Z6I4</accession>
<dbReference type="Gene3D" id="2.30.29.30">
    <property type="entry name" value="Pleckstrin-homology domain (PH domain)/Phosphotyrosine-binding domain (PTB)"/>
    <property type="match status" value="1"/>
</dbReference>
<reference evidence="4" key="1">
    <citation type="journal article" date="2018" name="Nat. Microbiol.">
        <title>Leveraging single-cell genomics to expand the fungal tree of life.</title>
        <authorList>
            <person name="Ahrendt S.R."/>
            <person name="Quandt C.A."/>
            <person name="Ciobanu D."/>
            <person name="Clum A."/>
            <person name="Salamov A."/>
            <person name="Andreopoulos B."/>
            <person name="Cheng J.F."/>
            <person name="Woyke T."/>
            <person name="Pelin A."/>
            <person name="Henrissat B."/>
            <person name="Reynolds N.K."/>
            <person name="Benny G.L."/>
            <person name="Smith M.E."/>
            <person name="James T.Y."/>
            <person name="Grigoriev I.V."/>
        </authorList>
    </citation>
    <scope>NUCLEOTIDE SEQUENCE [LARGE SCALE GENOMIC DNA]</scope>
    <source>
        <strain evidence="4">Benny S71-1</strain>
    </source>
</reference>
<feature type="compositionally biased region" description="Low complexity" evidence="1">
    <location>
        <begin position="442"/>
        <end position="458"/>
    </location>
</feature>
<feature type="region of interest" description="Disordered" evidence="1">
    <location>
        <begin position="777"/>
        <end position="876"/>
    </location>
</feature>
<dbReference type="InterPro" id="IPR058155">
    <property type="entry name" value="Skg3/CAF120-like_PH"/>
</dbReference>
<feature type="compositionally biased region" description="Polar residues" evidence="1">
    <location>
        <begin position="570"/>
        <end position="586"/>
    </location>
</feature>
<dbReference type="SMART" id="SM00233">
    <property type="entry name" value="PH"/>
    <property type="match status" value="2"/>
</dbReference>
<sequence length="1485" mass="161519">MFRSPAVSNRSTVDERASCQYGRQWPTAADGHIRRCWHFPVFGHAHRQHQCSHTDGTTNQHVAAAATATATTASSVSGNGMPSQMEPATLNTAGIPPEIVPVAQRFFAFTNKVYMRGLLNKKNDIMPDGKPFSIRDWTAWYVELRGPVLTFWTTAELADDAARLQLLQDSQSLELHKAQTIPNYINITDSVADVVGTLEDRQFVLSLNTAGANRFYLEATGPQVMLAWVRCIRLACYEVTHLCEIYTQALMSRPAFSKGASTRAGKRTEGWLQARTTGSTEWKKYWTIIDVAGPVPRVVFMDSKRSKKPVFVLTNVSQAYAIYPEKPQLVDLSTIHKLEGLVVHGEDATPVPAFVQLMAPAPAEMARWLRAVHDAFYLYGCPGMPQIIPLPDERELYLDPAEVADVPVDGHSLAATKQIFDRIATEKQHQRQHRPPPPPTSNPGSAATSPFAPRPATTGRGGGGSSQYTNVQHSGIFAPSSHRQGHVHQPGMHGGSSPTPPPMNPPMNPGYYPPAGAPQPPPPIQQQMHVPSPPGSRNATFSERDPHNRPPLSHPHPHPHHQQQHQHQPSASVSSINNHGGTNTPPVQHAHPPVQSHSAYEPAHASAPSMSSLSSNHHRANDTTSKPQEHQPPAPNTATAPPAAFLSLPEIPSISGDLMGDTPHDLAPAATGTTATPEEKSKTVKPQRRRKPARPLASDSEEEEEDDDDDDDDEEEDEEEKPSPAKPTQEAAPAPAPAKPSPPTSQVTNPPPTSASELLPAVGGLISSDISLSFLSVDPHAPAAPQPAAAAADPPAATTAKAAEDAPEAPLSAAAKRRNRRLAKTQVPLPSDSEEEEEEESDDGETYNQQQQQQQSQQQKTATISNNPVMGDIGVNASTQSLGIGEAVESPIRPRTGSVPLLSEGHRPSMPFEWQSNNSESTLLSLQGGRPQSAHMFESTPAYATMRGNDPAMAMAAGGPNAFNQMRPMSHVMGGPFDPAQAAPGMEFMSPEERWRWEQQQQQQMLMAQSGGIMQPPMAPFMGHNRISMFSQGSGSIYGGGMGSGPGSAYGDDNQSIINGMRPGSRAMGYVDEHMHRMHMAQEAGFDYSGPQMGEFKPQQNSLLAAHDAAKQHQSIYGLPGMTGLPGNVGGQRSGPLVQLKEKRKQAQTTGLVGAIHAREQMKAANKYSNAGYNQPRHDPERERERALEREKERWLEHQRQNSLMQEEMMRRRASNMPPLAGNMSIMHGMPPMAQNPAMMMRPGTMMMADGDDVSLMNFSQQQQQMLHLQQQQQAAMMNAGGNGFGMMGAQLPNTSSSNIADGSLLGIPTTLMHNHTSTPGSSPGLLPTTGLEDSITAITTQLQVLTEVTPDLVDLFDQFVDEQLEMRPYSFVPAAQLYSAYKVYCRTKGATAVANEAVLEEMMTDNGFLKKRRTAVSGKKGRRSASSKETPASGEEECCEADYFEDRIINEDQYGQCRSKCNEDYKKALKKKEAKEAKEAVKQK</sequence>
<dbReference type="InterPro" id="IPR011993">
    <property type="entry name" value="PH-like_dom_sf"/>
</dbReference>
<dbReference type="InterPro" id="IPR001849">
    <property type="entry name" value="PH_domain"/>
</dbReference>
<keyword evidence="4" id="KW-1185">Reference proteome</keyword>
<name>A0A4P9Z6I4_9FUNG</name>
<feature type="compositionally biased region" description="Pro residues" evidence="1">
    <location>
        <begin position="734"/>
        <end position="753"/>
    </location>
</feature>
<dbReference type="Pfam" id="PF25381">
    <property type="entry name" value="PH_26"/>
    <property type="match status" value="1"/>
</dbReference>
<dbReference type="Proteomes" id="UP000278143">
    <property type="component" value="Unassembled WGS sequence"/>
</dbReference>
<feature type="compositionally biased region" description="Basic residues" evidence="1">
    <location>
        <begin position="683"/>
        <end position="693"/>
    </location>
</feature>
<feature type="compositionally biased region" description="Low complexity" evidence="1">
    <location>
        <begin position="849"/>
        <end position="859"/>
    </location>
</feature>
<feature type="region of interest" description="Disordered" evidence="1">
    <location>
        <begin position="1170"/>
        <end position="1197"/>
    </location>
</feature>
<dbReference type="SUPFAM" id="SSF50729">
    <property type="entry name" value="PH domain-like"/>
    <property type="match status" value="1"/>
</dbReference>
<feature type="compositionally biased region" description="Polar residues" evidence="1">
    <location>
        <begin position="525"/>
        <end position="541"/>
    </location>
</feature>
<feature type="region of interest" description="Disordered" evidence="1">
    <location>
        <begin position="425"/>
        <end position="760"/>
    </location>
</feature>
<feature type="compositionally biased region" description="Acidic residues" evidence="1">
    <location>
        <begin position="699"/>
        <end position="720"/>
    </location>
</feature>
<proteinExistence type="predicted"/>
<dbReference type="OrthoDB" id="5563754at2759"/>
<feature type="compositionally biased region" description="Basic and acidic residues" evidence="1">
    <location>
        <begin position="1176"/>
        <end position="1197"/>
    </location>
</feature>
<dbReference type="PROSITE" id="PS50003">
    <property type="entry name" value="PH_DOMAIN"/>
    <property type="match status" value="2"/>
</dbReference>
<evidence type="ECO:0000259" key="2">
    <source>
        <dbReference type="PROSITE" id="PS50003"/>
    </source>
</evidence>
<evidence type="ECO:0000313" key="4">
    <source>
        <dbReference type="Proteomes" id="UP000278143"/>
    </source>
</evidence>
<dbReference type="EMBL" id="KZ989202">
    <property type="protein sequence ID" value="RKP27461.1"/>
    <property type="molecule type" value="Genomic_DNA"/>
</dbReference>
<feature type="domain" description="PH" evidence="2">
    <location>
        <begin position="265"/>
        <end position="377"/>
    </location>
</feature>
<evidence type="ECO:0000313" key="3">
    <source>
        <dbReference type="EMBL" id="RKP27461.1"/>
    </source>
</evidence>
<feature type="compositionally biased region" description="Acidic residues" evidence="1">
    <location>
        <begin position="832"/>
        <end position="845"/>
    </location>
</feature>
<feature type="compositionally biased region" description="Basic residues" evidence="1">
    <location>
        <begin position="555"/>
        <end position="564"/>
    </location>
</feature>
<feature type="domain" description="PH" evidence="2">
    <location>
        <begin position="112"/>
        <end position="237"/>
    </location>
</feature>